<dbReference type="InterPro" id="IPR030484">
    <property type="entry name" value="Rio2"/>
</dbReference>
<keyword evidence="13" id="KW-0067">ATP-binding</keyword>
<keyword evidence="11" id="KW-0547">Nucleotide-binding</keyword>
<feature type="compositionally biased region" description="Low complexity" evidence="21">
    <location>
        <begin position="436"/>
        <end position="450"/>
    </location>
</feature>
<dbReference type="SUPFAM" id="SSF56112">
    <property type="entry name" value="Protein kinase-like (PK-like)"/>
    <property type="match status" value="1"/>
</dbReference>
<evidence type="ECO:0000256" key="1">
    <source>
        <dbReference type="ARBA" id="ARBA00001946"/>
    </source>
</evidence>
<dbReference type="OrthoDB" id="10258631at2759"/>
<keyword evidence="14" id="KW-0460">Magnesium</keyword>
<evidence type="ECO:0000313" key="23">
    <source>
        <dbReference type="EMBL" id="KAJ8029729.1"/>
    </source>
</evidence>
<dbReference type="GO" id="GO:0005634">
    <property type="term" value="C:nucleus"/>
    <property type="evidence" value="ECO:0007669"/>
    <property type="project" value="TreeGrafter"/>
</dbReference>
<dbReference type="InterPro" id="IPR011009">
    <property type="entry name" value="Kinase-like_dom_sf"/>
</dbReference>
<organism evidence="23 24">
    <name type="scientific">Holothuria leucospilota</name>
    <name type="common">Black long sea cucumber</name>
    <name type="synonym">Mertensiothuria leucospilota</name>
    <dbReference type="NCBI Taxonomy" id="206669"/>
    <lineage>
        <taxon>Eukaryota</taxon>
        <taxon>Metazoa</taxon>
        <taxon>Echinodermata</taxon>
        <taxon>Eleutherozoa</taxon>
        <taxon>Echinozoa</taxon>
        <taxon>Holothuroidea</taxon>
        <taxon>Aspidochirotacea</taxon>
        <taxon>Aspidochirotida</taxon>
        <taxon>Holothuriidae</taxon>
        <taxon>Holothuria</taxon>
    </lineage>
</organism>
<comment type="subcellular location">
    <subcellularLocation>
        <location evidence="2">Cytoplasm</location>
    </subcellularLocation>
</comment>
<keyword evidence="9" id="KW-0808">Transferase</keyword>
<dbReference type="FunFam" id="3.30.200.20:FF:000052">
    <property type="entry name" value="Serine/threonine-protein kinase RIO2"/>
    <property type="match status" value="1"/>
</dbReference>
<evidence type="ECO:0000256" key="10">
    <source>
        <dbReference type="ARBA" id="ARBA00022723"/>
    </source>
</evidence>
<feature type="domain" description="RIO kinase" evidence="22">
    <location>
        <begin position="65"/>
        <end position="288"/>
    </location>
</feature>
<evidence type="ECO:0000256" key="16">
    <source>
        <dbReference type="ARBA" id="ARBA00048679"/>
    </source>
</evidence>
<dbReference type="InterPro" id="IPR018934">
    <property type="entry name" value="RIO_dom"/>
</dbReference>
<comment type="similarity">
    <text evidence="3">Belongs to the protein kinase superfamily. RIO-type Ser/Thr kinase family.</text>
</comment>
<evidence type="ECO:0000256" key="8">
    <source>
        <dbReference type="ARBA" id="ARBA00022553"/>
    </source>
</evidence>
<comment type="catalytic activity">
    <reaction evidence="15">
        <text>L-threonyl-[protein] + ATP = O-phospho-L-threonyl-[protein] + ADP + H(+)</text>
        <dbReference type="Rhea" id="RHEA:46608"/>
        <dbReference type="Rhea" id="RHEA-COMP:11060"/>
        <dbReference type="Rhea" id="RHEA-COMP:11605"/>
        <dbReference type="ChEBI" id="CHEBI:15378"/>
        <dbReference type="ChEBI" id="CHEBI:30013"/>
        <dbReference type="ChEBI" id="CHEBI:30616"/>
        <dbReference type="ChEBI" id="CHEBI:61977"/>
        <dbReference type="ChEBI" id="CHEBI:456216"/>
        <dbReference type="EC" id="2.7.11.1"/>
    </reaction>
</comment>
<dbReference type="FunFam" id="1.10.10.10:FF:000053">
    <property type="entry name" value="Serine/threonine-protein kinase RIO2"/>
    <property type="match status" value="1"/>
</dbReference>
<evidence type="ECO:0000256" key="15">
    <source>
        <dbReference type="ARBA" id="ARBA00047899"/>
    </source>
</evidence>
<proteinExistence type="inferred from homology"/>
<dbReference type="Pfam" id="PF09202">
    <property type="entry name" value="Rio2_N"/>
    <property type="match status" value="1"/>
</dbReference>
<evidence type="ECO:0000256" key="5">
    <source>
        <dbReference type="ARBA" id="ARBA00022490"/>
    </source>
</evidence>
<dbReference type="PANTHER" id="PTHR45852:SF1">
    <property type="entry name" value="SERINE_THREONINE-PROTEIN KINASE RIO2"/>
    <property type="match status" value="1"/>
</dbReference>
<evidence type="ECO:0000256" key="17">
    <source>
        <dbReference type="ARBA" id="ARBA00064676"/>
    </source>
</evidence>
<keyword evidence="5" id="KW-0963">Cytoplasm</keyword>
<accession>A0A9Q1H161</accession>
<evidence type="ECO:0000259" key="22">
    <source>
        <dbReference type="SMART" id="SM00090"/>
    </source>
</evidence>
<dbReference type="SUPFAM" id="SSF46785">
    <property type="entry name" value="Winged helix' DNA-binding domain"/>
    <property type="match status" value="1"/>
</dbReference>
<evidence type="ECO:0000256" key="12">
    <source>
        <dbReference type="ARBA" id="ARBA00022777"/>
    </source>
</evidence>
<name>A0A9Q1H161_HOLLE</name>
<evidence type="ECO:0000256" key="4">
    <source>
        <dbReference type="ARBA" id="ARBA00012513"/>
    </source>
</evidence>
<keyword evidence="24" id="KW-1185">Reference proteome</keyword>
<dbReference type="GO" id="GO:0005524">
    <property type="term" value="F:ATP binding"/>
    <property type="evidence" value="ECO:0007669"/>
    <property type="project" value="UniProtKB-KW"/>
</dbReference>
<evidence type="ECO:0000256" key="20">
    <source>
        <dbReference type="ARBA" id="ARBA00076005"/>
    </source>
</evidence>
<evidence type="ECO:0000256" key="14">
    <source>
        <dbReference type="ARBA" id="ARBA00022842"/>
    </source>
</evidence>
<dbReference type="GO" id="GO:0030688">
    <property type="term" value="C:preribosome, small subunit precursor"/>
    <property type="evidence" value="ECO:0007669"/>
    <property type="project" value="TreeGrafter"/>
</dbReference>
<dbReference type="EMBL" id="JAIZAY010000014">
    <property type="protein sequence ID" value="KAJ8029729.1"/>
    <property type="molecule type" value="Genomic_DNA"/>
</dbReference>
<keyword evidence="7" id="KW-0723">Serine/threonine-protein kinase</keyword>
<evidence type="ECO:0000256" key="6">
    <source>
        <dbReference type="ARBA" id="ARBA00022517"/>
    </source>
</evidence>
<evidence type="ECO:0000313" key="24">
    <source>
        <dbReference type="Proteomes" id="UP001152320"/>
    </source>
</evidence>
<dbReference type="SMART" id="SM00090">
    <property type="entry name" value="RIO"/>
    <property type="match status" value="1"/>
</dbReference>
<dbReference type="InterPro" id="IPR018935">
    <property type="entry name" value="RIO_kinase_CS"/>
</dbReference>
<dbReference type="InterPro" id="IPR036388">
    <property type="entry name" value="WH-like_DNA-bd_sf"/>
</dbReference>
<dbReference type="Gene3D" id="1.10.510.10">
    <property type="entry name" value="Transferase(Phosphotransferase) domain 1"/>
    <property type="match status" value="1"/>
</dbReference>
<dbReference type="EC" id="2.7.11.1" evidence="4"/>
<dbReference type="GO" id="GO:0005829">
    <property type="term" value="C:cytosol"/>
    <property type="evidence" value="ECO:0007669"/>
    <property type="project" value="TreeGrafter"/>
</dbReference>
<sequence>MGKLNVTLLRYLTPSDFRVLTALEMGMKNHEVVPVTLVASIANLRHGGCHKILKELVKNKLIAWEHAKCPGYRLTYPGYDYLALKCLSSRDVIASVGNQIGTGKESDIYIVANAEEKQFALKLHRLGRTSFRKLKEKRDYLGHRKGASWLYLSRLAAMKEYAFMKALYENNFPVPKPEDFNRHCVVMELMNAYPLNQVHEVADPGAVYNDLMNLIVRLANHGLIHGDFNEFNTMLDDQDRVIMIDFPQMISTSHPNAEWYFDRDVRCVRDFFARRFKYESELYPTFSDIRSEGHIDVEVTASGYLKQWQVDLEDDFDEGDEETLRSGYDVEEKADTQSKDTYSPGEVLNTPGSDKNVATSKSDHKAQETRENPSTSGDNCFSRLSGGSAEEKDAETPATTSDSEDDDKLEKLGNREIRPYRDQSSMEHVNSHVQRVRSSNSVTSQTSHSTIMEPSLVRAKVKRSLKQKQKVIERRINRKGESGMWTSVRRDNEDTINQSLDSLWL</sequence>
<dbReference type="GO" id="GO:0046872">
    <property type="term" value="F:metal ion binding"/>
    <property type="evidence" value="ECO:0007669"/>
    <property type="project" value="UniProtKB-KW"/>
</dbReference>
<dbReference type="AlphaFoldDB" id="A0A9Q1H161"/>
<feature type="compositionally biased region" description="Basic and acidic residues" evidence="21">
    <location>
        <begin position="322"/>
        <end position="338"/>
    </location>
</feature>
<evidence type="ECO:0000256" key="2">
    <source>
        <dbReference type="ARBA" id="ARBA00004496"/>
    </source>
</evidence>
<keyword evidence="8" id="KW-0597">Phosphoprotein</keyword>
<feature type="compositionally biased region" description="Basic and acidic residues" evidence="21">
    <location>
        <begin position="408"/>
        <end position="425"/>
    </location>
</feature>
<reference evidence="23" key="1">
    <citation type="submission" date="2021-10" db="EMBL/GenBank/DDBJ databases">
        <title>Tropical sea cucumber genome reveals ecological adaptation and Cuvierian tubules defense mechanism.</title>
        <authorList>
            <person name="Chen T."/>
        </authorList>
    </citation>
    <scope>NUCLEOTIDE SEQUENCE</scope>
    <source>
        <strain evidence="23">Nanhai2018</strain>
        <tissue evidence="23">Muscle</tissue>
    </source>
</reference>
<dbReference type="Pfam" id="PF01163">
    <property type="entry name" value="RIO1"/>
    <property type="match status" value="1"/>
</dbReference>
<dbReference type="PROSITE" id="PS01245">
    <property type="entry name" value="RIO1"/>
    <property type="match status" value="1"/>
</dbReference>
<dbReference type="FunFam" id="1.10.510.10:FF:000307">
    <property type="entry name" value="Serine/threonine-protein kinase RIO2"/>
    <property type="match status" value="1"/>
</dbReference>
<dbReference type="Gene3D" id="1.10.10.10">
    <property type="entry name" value="Winged helix-like DNA-binding domain superfamily/Winged helix DNA-binding domain"/>
    <property type="match status" value="1"/>
</dbReference>
<evidence type="ECO:0000256" key="21">
    <source>
        <dbReference type="SAM" id="MobiDB-lite"/>
    </source>
</evidence>
<evidence type="ECO:0000256" key="9">
    <source>
        <dbReference type="ARBA" id="ARBA00022679"/>
    </source>
</evidence>
<evidence type="ECO:0000256" key="18">
    <source>
        <dbReference type="ARBA" id="ARBA00068353"/>
    </source>
</evidence>
<dbReference type="GO" id="GO:0030490">
    <property type="term" value="P:maturation of SSU-rRNA"/>
    <property type="evidence" value="ECO:0007669"/>
    <property type="project" value="TreeGrafter"/>
</dbReference>
<feature type="compositionally biased region" description="Basic and acidic residues" evidence="21">
    <location>
        <begin position="361"/>
        <end position="371"/>
    </location>
</feature>
<dbReference type="Proteomes" id="UP001152320">
    <property type="component" value="Chromosome 14"/>
</dbReference>
<evidence type="ECO:0000256" key="19">
    <source>
        <dbReference type="ARBA" id="ARBA00068837"/>
    </source>
</evidence>
<keyword evidence="6" id="KW-0690">Ribosome biogenesis</keyword>
<keyword evidence="10" id="KW-0479">Metal-binding</keyword>
<dbReference type="InterPro" id="IPR000687">
    <property type="entry name" value="RIO_kinase"/>
</dbReference>
<gene>
    <name evidence="23" type="ORF">HOLleu_29195</name>
</gene>
<evidence type="ECO:0000256" key="3">
    <source>
        <dbReference type="ARBA" id="ARBA00009196"/>
    </source>
</evidence>
<comment type="cofactor">
    <cofactor evidence="1">
        <name>Mg(2+)</name>
        <dbReference type="ChEBI" id="CHEBI:18420"/>
    </cofactor>
</comment>
<comment type="catalytic activity">
    <reaction evidence="16">
        <text>L-seryl-[protein] + ATP = O-phospho-L-seryl-[protein] + ADP + H(+)</text>
        <dbReference type="Rhea" id="RHEA:17989"/>
        <dbReference type="Rhea" id="RHEA-COMP:9863"/>
        <dbReference type="Rhea" id="RHEA-COMP:11604"/>
        <dbReference type="ChEBI" id="CHEBI:15378"/>
        <dbReference type="ChEBI" id="CHEBI:29999"/>
        <dbReference type="ChEBI" id="CHEBI:30616"/>
        <dbReference type="ChEBI" id="CHEBI:83421"/>
        <dbReference type="ChEBI" id="CHEBI:456216"/>
        <dbReference type="EC" id="2.7.11.1"/>
    </reaction>
</comment>
<evidence type="ECO:0000256" key="11">
    <source>
        <dbReference type="ARBA" id="ARBA00022741"/>
    </source>
</evidence>
<dbReference type="PANTHER" id="PTHR45852">
    <property type="entry name" value="SER/THR-PROTEIN KINASE RIO2"/>
    <property type="match status" value="1"/>
</dbReference>
<dbReference type="InterPro" id="IPR036390">
    <property type="entry name" value="WH_DNA-bd_sf"/>
</dbReference>
<keyword evidence="12 23" id="KW-0418">Kinase</keyword>
<feature type="compositionally biased region" description="Polar residues" evidence="21">
    <location>
        <begin position="350"/>
        <end position="360"/>
    </location>
</feature>
<comment type="caution">
    <text evidence="23">The sequence shown here is derived from an EMBL/GenBank/DDBJ whole genome shotgun (WGS) entry which is preliminary data.</text>
</comment>
<feature type="region of interest" description="Disordered" evidence="21">
    <location>
        <begin position="316"/>
        <end position="450"/>
    </location>
</feature>
<evidence type="ECO:0000256" key="7">
    <source>
        <dbReference type="ARBA" id="ARBA00022527"/>
    </source>
</evidence>
<dbReference type="Gene3D" id="3.30.200.20">
    <property type="entry name" value="Phosphorylase Kinase, domain 1"/>
    <property type="match status" value="1"/>
</dbReference>
<comment type="subunit">
    <text evidence="17">Associated with late 40S pre-ribosomal particles. Interacts with PLK1 (via its N-terminus).</text>
</comment>
<dbReference type="CDD" id="cd05144">
    <property type="entry name" value="RIO2_C"/>
    <property type="match status" value="1"/>
</dbReference>
<dbReference type="GO" id="GO:0004674">
    <property type="term" value="F:protein serine/threonine kinase activity"/>
    <property type="evidence" value="ECO:0007669"/>
    <property type="project" value="UniProtKB-KW"/>
</dbReference>
<dbReference type="InterPro" id="IPR015285">
    <property type="entry name" value="RIO2_wHTH_N"/>
</dbReference>
<evidence type="ECO:0000256" key="13">
    <source>
        <dbReference type="ARBA" id="ARBA00022840"/>
    </source>
</evidence>
<protein>
    <recommendedName>
        <fullName evidence="18">Serine/threonine-protein kinase RIO2</fullName>
        <ecNumber evidence="4">2.7.11.1</ecNumber>
    </recommendedName>
    <alternativeName>
        <fullName evidence="20">RIO kinase 2</fullName>
    </alternativeName>
    <alternativeName>
        <fullName evidence="19">Serine/threonine-protein kinase rio2</fullName>
    </alternativeName>
</protein>